<proteinExistence type="predicted"/>
<organism evidence="2">
    <name type="scientific">Brassica oleracea</name>
    <name type="common">Wild cabbage</name>
    <dbReference type="NCBI Taxonomy" id="3712"/>
    <lineage>
        <taxon>Eukaryota</taxon>
        <taxon>Viridiplantae</taxon>
        <taxon>Streptophyta</taxon>
        <taxon>Embryophyta</taxon>
        <taxon>Tracheophyta</taxon>
        <taxon>Spermatophyta</taxon>
        <taxon>Magnoliopsida</taxon>
        <taxon>eudicotyledons</taxon>
        <taxon>Gunneridae</taxon>
        <taxon>Pentapetalae</taxon>
        <taxon>rosids</taxon>
        <taxon>malvids</taxon>
        <taxon>Brassicales</taxon>
        <taxon>Brassicaceae</taxon>
        <taxon>Brassiceae</taxon>
        <taxon>Brassica</taxon>
    </lineage>
</organism>
<keyword evidence="1" id="KW-0812">Transmembrane</keyword>
<name>A0A3P6F294_BRAOL</name>
<gene>
    <name evidence="2" type="ORF">BOLC1T04152H</name>
</gene>
<dbReference type="EMBL" id="LR031878">
    <property type="protein sequence ID" value="VDD51763.1"/>
    <property type="molecule type" value="Genomic_DNA"/>
</dbReference>
<feature type="transmembrane region" description="Helical" evidence="1">
    <location>
        <begin position="89"/>
        <end position="112"/>
    </location>
</feature>
<dbReference type="AlphaFoldDB" id="A0A3P6F294"/>
<evidence type="ECO:0000256" key="1">
    <source>
        <dbReference type="SAM" id="Phobius"/>
    </source>
</evidence>
<protein>
    <submittedName>
        <fullName evidence="2">Uncharacterized protein</fullName>
    </submittedName>
</protein>
<reference evidence="2" key="1">
    <citation type="submission" date="2018-11" db="EMBL/GenBank/DDBJ databases">
        <authorList>
            <consortium name="Genoscope - CEA"/>
            <person name="William W."/>
        </authorList>
    </citation>
    <scope>NUCLEOTIDE SEQUENCE</scope>
</reference>
<keyword evidence="1" id="KW-1133">Transmembrane helix</keyword>
<evidence type="ECO:0000313" key="2">
    <source>
        <dbReference type="EMBL" id="VDD51763.1"/>
    </source>
</evidence>
<sequence>MVFVDSRGDNIHGTVKKDEVGQFVHVLHQGQTKFLINFTVIHSGGFVGQWIGGDSEEEVITKRHREIKKINASNFCQHVSWWRDPFPGIVYVLMGFILSIFIGPYCICFGLLPKDINLCFLKILCPYFDIIHLLF</sequence>
<accession>A0A3P6F294</accession>
<keyword evidence="1" id="KW-0472">Membrane</keyword>